<feature type="domain" description="Peptidase M20 dimerisation" evidence="4">
    <location>
        <begin position="250"/>
        <end position="361"/>
    </location>
</feature>
<dbReference type="InterPro" id="IPR011650">
    <property type="entry name" value="Peptidase_M20_dimer"/>
</dbReference>
<reference evidence="5" key="1">
    <citation type="submission" date="2013-01" db="EMBL/GenBank/DDBJ databases">
        <title>Genomic Cooperation Between Trypanosomatids and Their Bacterial Endosymbionts in the Synthesis of Essential Amino Acids Heavily Influenced by Multiple Lateral Gene Transfer Events.</title>
        <authorList>
            <person name="Alves J.M.P."/>
            <person name="Klein C."/>
            <person name="Maia da Silva F."/>
            <person name="Costa Martins A.G."/>
            <person name="Serrano M.G."/>
            <person name="Buck G.A."/>
            <person name="Vasconcelos A.T.R."/>
            <person name="France-Sagot M."/>
            <person name="Teixeira M.M.G."/>
            <person name="Motta M.C.M."/>
            <person name="Camargo E.P."/>
        </authorList>
    </citation>
    <scope>NUCLEOTIDE SEQUENCE</scope>
</reference>
<protein>
    <submittedName>
        <fullName evidence="5">Acetylornithine deacetylase</fullName>
        <ecNumber evidence="5">3.5.1.16</ecNumber>
    </submittedName>
</protein>
<dbReference type="EC" id="3.5.1.16" evidence="5"/>
<dbReference type="InterPro" id="IPR050072">
    <property type="entry name" value="Peptidase_M20A"/>
</dbReference>
<feature type="compositionally biased region" description="Polar residues" evidence="3">
    <location>
        <begin position="92"/>
        <end position="101"/>
    </location>
</feature>
<feature type="region of interest" description="Disordered" evidence="3">
    <location>
        <begin position="365"/>
        <end position="404"/>
    </location>
</feature>
<organism evidence="5">
    <name type="scientific">Herpetomonas muscarum</name>
    <dbReference type="NCBI Taxonomy" id="5718"/>
    <lineage>
        <taxon>Eukaryota</taxon>
        <taxon>Discoba</taxon>
        <taxon>Euglenozoa</taxon>
        <taxon>Kinetoplastea</taxon>
        <taxon>Metakinetoplastina</taxon>
        <taxon>Trypanosomatida</taxon>
        <taxon>Trypanosomatidae</taxon>
        <taxon>Herpetomonas</taxon>
    </lineage>
</organism>
<evidence type="ECO:0000256" key="3">
    <source>
        <dbReference type="SAM" id="MobiDB-lite"/>
    </source>
</evidence>
<feature type="compositionally biased region" description="Low complexity" evidence="3">
    <location>
        <begin position="113"/>
        <end position="123"/>
    </location>
</feature>
<dbReference type="Pfam" id="PF01546">
    <property type="entry name" value="Peptidase_M20"/>
    <property type="match status" value="1"/>
</dbReference>
<evidence type="ECO:0000259" key="4">
    <source>
        <dbReference type="Pfam" id="PF07687"/>
    </source>
</evidence>
<evidence type="ECO:0000256" key="2">
    <source>
        <dbReference type="ARBA" id="ARBA00022801"/>
    </source>
</evidence>
<dbReference type="AlphaFoldDB" id="U5KLK9"/>
<dbReference type="Gene3D" id="3.40.630.10">
    <property type="entry name" value="Zn peptidases"/>
    <property type="match status" value="2"/>
</dbReference>
<dbReference type="GO" id="GO:0046872">
    <property type="term" value="F:metal ion binding"/>
    <property type="evidence" value="ECO:0007669"/>
    <property type="project" value="UniProtKB-KW"/>
</dbReference>
<accession>U5KLK9</accession>
<keyword evidence="1" id="KW-0479">Metal-binding</keyword>
<dbReference type="PANTHER" id="PTHR43808">
    <property type="entry name" value="ACETYLORNITHINE DEACETYLASE"/>
    <property type="match status" value="1"/>
</dbReference>
<evidence type="ECO:0000313" key="5">
    <source>
        <dbReference type="EMBL" id="AGT02530.1"/>
    </source>
</evidence>
<dbReference type="EMBL" id="KC503364">
    <property type="protein sequence ID" value="AGT02530.1"/>
    <property type="molecule type" value="Genomic_DNA"/>
</dbReference>
<dbReference type="Gene3D" id="3.30.70.360">
    <property type="match status" value="1"/>
</dbReference>
<feature type="compositionally biased region" description="Low complexity" evidence="3">
    <location>
        <begin position="373"/>
        <end position="395"/>
    </location>
</feature>
<dbReference type="Pfam" id="PF07687">
    <property type="entry name" value="M20_dimer"/>
    <property type="match status" value="1"/>
</dbReference>
<dbReference type="SUPFAM" id="SSF53187">
    <property type="entry name" value="Zn-dependent exopeptidases"/>
    <property type="match status" value="1"/>
</dbReference>
<dbReference type="CDD" id="cd03894">
    <property type="entry name" value="M20_ArgE"/>
    <property type="match status" value="1"/>
</dbReference>
<dbReference type="SUPFAM" id="SSF55031">
    <property type="entry name" value="Bacterial exopeptidase dimerisation domain"/>
    <property type="match status" value="1"/>
</dbReference>
<proteinExistence type="predicted"/>
<dbReference type="InterPro" id="IPR002933">
    <property type="entry name" value="Peptidase_M20"/>
</dbReference>
<feature type="region of interest" description="Disordered" evidence="3">
    <location>
        <begin position="92"/>
        <end position="123"/>
    </location>
</feature>
<name>U5KLK9_HERMU</name>
<dbReference type="InterPro" id="IPR036264">
    <property type="entry name" value="Bact_exopeptidase_dim_dom"/>
</dbReference>
<dbReference type="PANTHER" id="PTHR43808:SF31">
    <property type="entry name" value="N-ACETYL-L-CITRULLINE DEACETYLASE"/>
    <property type="match status" value="1"/>
</dbReference>
<sequence>MSLSGDPSGAPDPCGAKEWLGKLISFDTTSSKTNVPFIQYVAAYARAALRAPAGAPADCGARVLVEWGPQQAGVSYANLVISIPAFPPLSATASGDSNSTGKHPVKNGEEDGAPASAAAPPTSAAAAGCRGPVFDGGYALSGHSDVVPVDGQQWDTDPFTMVEKDGRLYGRGACDMKAFLAVMLCLVPEWAEAMAARRLRRPLHLVFSYSEETDMAGCRQLVGEGSESWRRLRRCEGVVIGEPTNMELVVAHKGIHENHITCRGTAAHSSLQPHSFNAIAPAARVLTALFALRDRFVATGPYDSQFAVPYTTLCPGALTGGQALNTTPDRCCFAYQIRNIPTHSAAAIEREIAAVVARENAAVQDEVERMNRSSSNGTDNSNSGAGNSSASPSPTAGGGGGAPAVAASVEHGECLSAPHFLGDAAAAVVTALQRAAQADDGGDGPTGASLQKVSFYTEAGYFQQSGLNTVVCGPGDIAQAHRANEFVTVSQLEKAVRVIRATVEELCF</sequence>
<evidence type="ECO:0000256" key="1">
    <source>
        <dbReference type="ARBA" id="ARBA00022723"/>
    </source>
</evidence>
<dbReference type="GO" id="GO:0008777">
    <property type="term" value="F:acetylornithine deacetylase activity"/>
    <property type="evidence" value="ECO:0007669"/>
    <property type="project" value="UniProtKB-EC"/>
</dbReference>
<keyword evidence="2 5" id="KW-0378">Hydrolase</keyword>
<dbReference type="GO" id="GO:0006526">
    <property type="term" value="P:L-arginine biosynthetic process"/>
    <property type="evidence" value="ECO:0007669"/>
    <property type="project" value="TreeGrafter"/>
</dbReference>